<dbReference type="Proteomes" id="UP000193648">
    <property type="component" value="Unassembled WGS sequence"/>
</dbReference>
<feature type="region of interest" description="Disordered" evidence="1">
    <location>
        <begin position="442"/>
        <end position="470"/>
    </location>
</feature>
<feature type="region of interest" description="Disordered" evidence="1">
    <location>
        <begin position="279"/>
        <end position="298"/>
    </location>
</feature>
<dbReference type="GeneID" id="33571199"/>
<feature type="compositionally biased region" description="Polar residues" evidence="1">
    <location>
        <begin position="588"/>
        <end position="600"/>
    </location>
</feature>
<dbReference type="RefSeq" id="XP_021883020.1">
    <property type="nucleotide sequence ID" value="XM_022029356.1"/>
</dbReference>
<feature type="compositionally biased region" description="Low complexity" evidence="1">
    <location>
        <begin position="244"/>
        <end position="259"/>
    </location>
</feature>
<dbReference type="STRING" id="64571.A0A1Y2GTU2"/>
<keyword evidence="4" id="KW-1185">Reference proteome</keyword>
<feature type="region of interest" description="Disordered" evidence="1">
    <location>
        <begin position="222"/>
        <end position="259"/>
    </location>
</feature>
<proteinExistence type="predicted"/>
<gene>
    <name evidence="3" type="ORF">BCR41DRAFT_403691</name>
</gene>
<protein>
    <recommendedName>
        <fullName evidence="2">FAR1 domain-containing protein</fullName>
    </recommendedName>
</protein>
<name>A0A1Y2GTU2_9FUNG</name>
<evidence type="ECO:0000259" key="2">
    <source>
        <dbReference type="Pfam" id="PF03101"/>
    </source>
</evidence>
<reference evidence="3 4" key="1">
    <citation type="submission" date="2016-07" db="EMBL/GenBank/DDBJ databases">
        <title>Pervasive Adenine N6-methylation of Active Genes in Fungi.</title>
        <authorList>
            <consortium name="DOE Joint Genome Institute"/>
            <person name="Mondo S.J."/>
            <person name="Dannebaum R.O."/>
            <person name="Kuo R.C."/>
            <person name="Labutti K."/>
            <person name="Haridas S."/>
            <person name="Kuo A."/>
            <person name="Salamov A."/>
            <person name="Ahrendt S.R."/>
            <person name="Lipzen A."/>
            <person name="Sullivan W."/>
            <person name="Andreopoulos W.B."/>
            <person name="Clum A."/>
            <person name="Lindquist E."/>
            <person name="Daum C."/>
            <person name="Ramamoorthy G.K."/>
            <person name="Gryganskyi A."/>
            <person name="Culley D."/>
            <person name="Magnuson J.K."/>
            <person name="James T.Y."/>
            <person name="O'Malley M.A."/>
            <person name="Stajich J.E."/>
            <person name="Spatafora J.W."/>
            <person name="Visel A."/>
            <person name="Grigoriev I.V."/>
        </authorList>
    </citation>
    <scope>NUCLEOTIDE SEQUENCE [LARGE SCALE GENOMIC DNA]</scope>
    <source>
        <strain evidence="3 4">NRRL 3116</strain>
    </source>
</reference>
<feature type="region of interest" description="Disordered" evidence="1">
    <location>
        <begin position="506"/>
        <end position="540"/>
    </location>
</feature>
<dbReference type="InterPro" id="IPR004330">
    <property type="entry name" value="FAR1_DNA_bnd_dom"/>
</dbReference>
<feature type="domain" description="FAR1" evidence="2">
    <location>
        <begin position="27"/>
        <end position="106"/>
    </location>
</feature>
<feature type="region of interest" description="Disordered" evidence="1">
    <location>
        <begin position="370"/>
        <end position="428"/>
    </location>
</feature>
<evidence type="ECO:0000313" key="3">
    <source>
        <dbReference type="EMBL" id="ORZ21769.1"/>
    </source>
</evidence>
<feature type="region of interest" description="Disordered" evidence="1">
    <location>
        <begin position="570"/>
        <end position="600"/>
    </location>
</feature>
<dbReference type="PANTHER" id="PTHR47718">
    <property type="entry name" value="OS01G0519700 PROTEIN"/>
    <property type="match status" value="1"/>
</dbReference>
<feature type="compositionally biased region" description="Low complexity" evidence="1">
    <location>
        <begin position="288"/>
        <end position="298"/>
    </location>
</feature>
<comment type="caution">
    <text evidence="3">The sequence shown here is derived from an EMBL/GenBank/DDBJ whole genome shotgun (WGS) entry which is preliminary data.</text>
</comment>
<sequence length="600" mass="66170">MDDFYDKLLGMTFKQSSDAISKCRDLAREHGFTVKQETSSNKNVYLYCSREGVPDSVKNNKEIKRKRLSMRCDCKWRITLFQQESKHWVFRKAMNPASMTHNHPLISPDDIRQPWPQAVFDRIAYYARQRNLTTSDTRERIKEDFPDLIWDERRFYNRLTEERKQIKLRDSESRVFSTMELAARVASLASADPTLSYKVTSSLENVLVEICEQLRIDPAGANSRVLASPPPSGGAGGPSMNMTSPSNTSPAFSPSSSSNSPLSSSDYLVTYPGCVISVKNTPSQKGRPSSASSPVVDSSYGLGLGMPSINDRKRSLSEECFTRHGIGGASTTAPSFSSAMSATQMMSHLDMSTTSSGTVGPLQGPLPGLDSSVMSGGPSLLMMQGNNGYHPHSGPNHAHQQQSHHHQQQQLYHPHDTQPHHGNQSLSSGMATAFRPHQQYHPYQQPHHQQAHPAAISQEDLSSSELSLDLDPSDYTRQEQAPTIKRNHSVDIKQEFQSFYQPIISTQQQQQPPLPPQVQRRTGGSPGPGGATNRAYSHPNIHPNHFLGEPEDVFSNPVTFQQVATTGQYHYTTSSGAGGSGGYLHTSYPGTGQQSNNNSG</sequence>
<dbReference type="AlphaFoldDB" id="A0A1Y2GTU2"/>
<evidence type="ECO:0000313" key="4">
    <source>
        <dbReference type="Proteomes" id="UP000193648"/>
    </source>
</evidence>
<dbReference type="Pfam" id="PF03101">
    <property type="entry name" value="FAR1"/>
    <property type="match status" value="1"/>
</dbReference>
<dbReference type="EMBL" id="MCFF01000011">
    <property type="protein sequence ID" value="ORZ21769.1"/>
    <property type="molecule type" value="Genomic_DNA"/>
</dbReference>
<organism evidence="3 4">
    <name type="scientific">Lobosporangium transversale</name>
    <dbReference type="NCBI Taxonomy" id="64571"/>
    <lineage>
        <taxon>Eukaryota</taxon>
        <taxon>Fungi</taxon>
        <taxon>Fungi incertae sedis</taxon>
        <taxon>Mucoromycota</taxon>
        <taxon>Mortierellomycotina</taxon>
        <taxon>Mortierellomycetes</taxon>
        <taxon>Mortierellales</taxon>
        <taxon>Mortierellaceae</taxon>
        <taxon>Lobosporangium</taxon>
    </lineage>
</organism>
<evidence type="ECO:0000256" key="1">
    <source>
        <dbReference type="SAM" id="MobiDB-lite"/>
    </source>
</evidence>
<dbReference type="OrthoDB" id="5573160at2759"/>
<dbReference type="InParanoid" id="A0A1Y2GTU2"/>
<accession>A0A1Y2GTU2</accession>